<evidence type="ECO:0000256" key="3">
    <source>
        <dbReference type="PROSITE-ProRule" id="PRU00289"/>
    </source>
</evidence>
<dbReference type="AlphaFoldDB" id="A0AAT9HXD5"/>
<feature type="binding site" evidence="3">
    <location>
        <begin position="70"/>
        <end position="77"/>
    </location>
    <ligand>
        <name>ATP</name>
        <dbReference type="ChEBI" id="CHEBI:30616"/>
    </ligand>
</feature>
<dbReference type="SMART" id="SM00382">
    <property type="entry name" value="AAA"/>
    <property type="match status" value="1"/>
</dbReference>
<dbReference type="PANTHER" id="PTHR22683">
    <property type="entry name" value="SPORULATION PROTEIN RELATED"/>
    <property type="match status" value="1"/>
</dbReference>
<reference evidence="6" key="2">
    <citation type="submission" date="2024-07" db="EMBL/GenBank/DDBJ databases">
        <title>Streptomyces haneummycinica sp. nov., a new antibiotic-producing actinobacterium isolated from marine sediment.</title>
        <authorList>
            <person name="Uemura M."/>
            <person name="Hamada M."/>
            <person name="Hirano S."/>
            <person name="Kobayashi K."/>
            <person name="Ohshiro T."/>
            <person name="Kobayashi T."/>
            <person name="Terahara T."/>
        </authorList>
    </citation>
    <scope>NUCLEOTIDE SEQUENCE</scope>
    <source>
        <strain evidence="6">KM77-8</strain>
    </source>
</reference>
<dbReference type="GO" id="GO:0003677">
    <property type="term" value="F:DNA binding"/>
    <property type="evidence" value="ECO:0007669"/>
    <property type="project" value="InterPro"/>
</dbReference>
<dbReference type="EMBL" id="AP035768">
    <property type="protein sequence ID" value="BFO22035.1"/>
    <property type="molecule type" value="Genomic_DNA"/>
</dbReference>
<accession>A0AAT9HXD5</accession>
<gene>
    <name evidence="6" type="ORF">SHKM778_84230</name>
</gene>
<sequence length="321" mass="33677">MSAPLPRSARLLDELGLARATPASLMARWADAADDTQALGGRVTAILGAGPHGPVSADLAADGPHLLVEGPPGSGRTELLRAVVASLAAAERPDRLAVVLVDGRGVPTPDATPGEGLRVCTDVPHVTTHLSAHDPVRMREFAQSLSAELKRRAELVGRSDFAEWHTGRELSDRMVAQRTAAASREDRNGDLDSPPSSTLRLRPGADRRRAEPAPPLPWLVVVVDDLDALVSPALGSPGRPAAGSVMRALEAVARDGERLGVHLVAATGPCARTAQTEPVRQASLRVLLDAVVPGVAWTNRRRGGGGWSVRTGRRRCSRAGG</sequence>
<dbReference type="PROSITE" id="PS50901">
    <property type="entry name" value="FTSK"/>
    <property type="match status" value="1"/>
</dbReference>
<protein>
    <recommendedName>
        <fullName evidence="5">FtsK domain-containing protein</fullName>
    </recommendedName>
</protein>
<dbReference type="Gene3D" id="3.40.50.300">
    <property type="entry name" value="P-loop containing nucleotide triphosphate hydrolases"/>
    <property type="match status" value="1"/>
</dbReference>
<proteinExistence type="predicted"/>
<feature type="domain" description="FtsK" evidence="5">
    <location>
        <begin position="52"/>
        <end position="297"/>
    </location>
</feature>
<feature type="compositionally biased region" description="Basic residues" evidence="4">
    <location>
        <begin position="311"/>
        <end position="321"/>
    </location>
</feature>
<name>A0AAT9HXD5_9ACTN</name>
<evidence type="ECO:0000256" key="4">
    <source>
        <dbReference type="SAM" id="MobiDB-lite"/>
    </source>
</evidence>
<dbReference type="InterPro" id="IPR002543">
    <property type="entry name" value="FtsK_dom"/>
</dbReference>
<keyword evidence="1 3" id="KW-0547">Nucleotide-binding</keyword>
<dbReference type="InterPro" id="IPR027417">
    <property type="entry name" value="P-loop_NTPase"/>
</dbReference>
<dbReference type="SUPFAM" id="SSF52540">
    <property type="entry name" value="P-loop containing nucleoside triphosphate hydrolases"/>
    <property type="match status" value="1"/>
</dbReference>
<evidence type="ECO:0000256" key="2">
    <source>
        <dbReference type="ARBA" id="ARBA00022840"/>
    </source>
</evidence>
<dbReference type="PANTHER" id="PTHR22683:SF1">
    <property type="entry name" value="TYPE VII SECRETION SYSTEM PROTEIN ESSC"/>
    <property type="match status" value="1"/>
</dbReference>
<dbReference type="GO" id="GO:0005524">
    <property type="term" value="F:ATP binding"/>
    <property type="evidence" value="ECO:0007669"/>
    <property type="project" value="UniProtKB-UniRule"/>
</dbReference>
<keyword evidence="2 3" id="KW-0067">ATP-binding</keyword>
<evidence type="ECO:0000256" key="1">
    <source>
        <dbReference type="ARBA" id="ARBA00022741"/>
    </source>
</evidence>
<organism evidence="6">
    <name type="scientific">Streptomyces haneummycinicus</name>
    <dbReference type="NCBI Taxonomy" id="3074435"/>
    <lineage>
        <taxon>Bacteria</taxon>
        <taxon>Bacillati</taxon>
        <taxon>Actinomycetota</taxon>
        <taxon>Actinomycetes</taxon>
        <taxon>Kitasatosporales</taxon>
        <taxon>Streptomycetaceae</taxon>
        <taxon>Streptomyces</taxon>
    </lineage>
</organism>
<dbReference type="InterPro" id="IPR050206">
    <property type="entry name" value="FtsK/SpoIIIE/SftA"/>
</dbReference>
<feature type="region of interest" description="Disordered" evidence="4">
    <location>
        <begin position="302"/>
        <end position="321"/>
    </location>
</feature>
<dbReference type="InterPro" id="IPR003593">
    <property type="entry name" value="AAA+_ATPase"/>
</dbReference>
<evidence type="ECO:0000313" key="6">
    <source>
        <dbReference type="EMBL" id="BFO22035.1"/>
    </source>
</evidence>
<evidence type="ECO:0000259" key="5">
    <source>
        <dbReference type="PROSITE" id="PS50901"/>
    </source>
</evidence>
<reference evidence="6" key="1">
    <citation type="submission" date="2024-06" db="EMBL/GenBank/DDBJ databases">
        <authorList>
            <consortium name="consrtm"/>
            <person name="Uemura M."/>
            <person name="Terahara T."/>
        </authorList>
    </citation>
    <scope>NUCLEOTIDE SEQUENCE</scope>
    <source>
        <strain evidence="6">KM77-8</strain>
    </source>
</reference>
<feature type="region of interest" description="Disordered" evidence="4">
    <location>
        <begin position="172"/>
        <end position="212"/>
    </location>
</feature>
<dbReference type="Pfam" id="PF01580">
    <property type="entry name" value="FtsK_SpoIIIE"/>
    <property type="match status" value="1"/>
</dbReference>